<reference evidence="2 3" key="1">
    <citation type="submission" date="2015-04" db="EMBL/GenBank/DDBJ databases">
        <title>Lasius niger genome sequencing.</title>
        <authorList>
            <person name="Konorov E.A."/>
            <person name="Nikitin M.A."/>
            <person name="Kirill M.V."/>
            <person name="Chang P."/>
        </authorList>
    </citation>
    <scope>NUCLEOTIDE SEQUENCE [LARGE SCALE GENOMIC DNA]</scope>
    <source>
        <tissue evidence="2">Whole</tissue>
    </source>
</reference>
<dbReference type="Proteomes" id="UP000036403">
    <property type="component" value="Unassembled WGS sequence"/>
</dbReference>
<dbReference type="AlphaFoldDB" id="A0A0J7L5B5"/>
<dbReference type="PaxDb" id="67767-A0A0J7L5B5"/>
<evidence type="ECO:0000313" key="2">
    <source>
        <dbReference type="EMBL" id="KMQ98137.1"/>
    </source>
</evidence>
<feature type="region of interest" description="Disordered" evidence="1">
    <location>
        <begin position="1"/>
        <end position="99"/>
    </location>
</feature>
<feature type="compositionally biased region" description="Low complexity" evidence="1">
    <location>
        <begin position="1"/>
        <end position="12"/>
    </location>
</feature>
<feature type="compositionally biased region" description="Basic and acidic residues" evidence="1">
    <location>
        <begin position="80"/>
        <end position="99"/>
    </location>
</feature>
<name>A0A0J7L5B5_LASNI</name>
<keyword evidence="3" id="KW-1185">Reference proteome</keyword>
<comment type="caution">
    <text evidence="2">The sequence shown here is derived from an EMBL/GenBank/DDBJ whole genome shotgun (WGS) entry which is preliminary data.</text>
</comment>
<proteinExistence type="predicted"/>
<evidence type="ECO:0000256" key="1">
    <source>
        <dbReference type="SAM" id="MobiDB-lite"/>
    </source>
</evidence>
<accession>A0A0J7L5B5</accession>
<dbReference type="EMBL" id="LBMM01000522">
    <property type="protein sequence ID" value="KMQ98137.1"/>
    <property type="molecule type" value="Genomic_DNA"/>
</dbReference>
<gene>
    <name evidence="2" type="ORF">RF55_1506</name>
</gene>
<feature type="compositionally biased region" description="Gly residues" evidence="1">
    <location>
        <begin position="54"/>
        <end position="79"/>
    </location>
</feature>
<organism evidence="2 3">
    <name type="scientific">Lasius niger</name>
    <name type="common">Black garden ant</name>
    <dbReference type="NCBI Taxonomy" id="67767"/>
    <lineage>
        <taxon>Eukaryota</taxon>
        <taxon>Metazoa</taxon>
        <taxon>Ecdysozoa</taxon>
        <taxon>Arthropoda</taxon>
        <taxon>Hexapoda</taxon>
        <taxon>Insecta</taxon>
        <taxon>Pterygota</taxon>
        <taxon>Neoptera</taxon>
        <taxon>Endopterygota</taxon>
        <taxon>Hymenoptera</taxon>
        <taxon>Apocrita</taxon>
        <taxon>Aculeata</taxon>
        <taxon>Formicoidea</taxon>
        <taxon>Formicidae</taxon>
        <taxon>Formicinae</taxon>
        <taxon>Lasius</taxon>
        <taxon>Lasius</taxon>
    </lineage>
</organism>
<evidence type="ECO:0000313" key="3">
    <source>
        <dbReference type="Proteomes" id="UP000036403"/>
    </source>
</evidence>
<protein>
    <submittedName>
        <fullName evidence="2">Uncharacterized protein</fullName>
    </submittedName>
</protein>
<sequence length="99" mass="9701">MGAGQRAAGRQAHSSSTCEEGESVTWRVPRAACKGGGSRSRWWWMNEGGDAGDDGAGGGAGGGGSDGDSGGGGGGGGSVGRDRTQESPKSSRGESRLSE</sequence>